<name>A0A5N7DND8_9EURO</name>
<dbReference type="RefSeq" id="XP_031944842.1">
    <property type="nucleotide sequence ID" value="XM_032088805.1"/>
</dbReference>
<organism evidence="1 2">
    <name type="scientific">Aspergillus pseudonomiae</name>
    <dbReference type="NCBI Taxonomy" id="1506151"/>
    <lineage>
        <taxon>Eukaryota</taxon>
        <taxon>Fungi</taxon>
        <taxon>Dikarya</taxon>
        <taxon>Ascomycota</taxon>
        <taxon>Pezizomycotina</taxon>
        <taxon>Eurotiomycetes</taxon>
        <taxon>Eurotiomycetidae</taxon>
        <taxon>Eurotiales</taxon>
        <taxon>Aspergillaceae</taxon>
        <taxon>Aspergillus</taxon>
        <taxon>Aspergillus subgen. Circumdati</taxon>
    </lineage>
</organism>
<proteinExistence type="predicted"/>
<evidence type="ECO:0000313" key="1">
    <source>
        <dbReference type="EMBL" id="KAE8407523.1"/>
    </source>
</evidence>
<dbReference type="AlphaFoldDB" id="A0A5N7DND8"/>
<protein>
    <submittedName>
        <fullName evidence="1">Uncharacterized protein</fullName>
    </submittedName>
</protein>
<dbReference type="GeneID" id="43673496"/>
<dbReference type="Proteomes" id="UP000325579">
    <property type="component" value="Unassembled WGS sequence"/>
</dbReference>
<dbReference type="OrthoDB" id="4202165at2759"/>
<evidence type="ECO:0000313" key="2">
    <source>
        <dbReference type="Proteomes" id="UP000325579"/>
    </source>
</evidence>
<reference evidence="1 2" key="1">
    <citation type="submission" date="2019-04" db="EMBL/GenBank/DDBJ databases">
        <authorList>
            <consortium name="DOE Joint Genome Institute"/>
            <person name="Mondo S."/>
            <person name="Kjaerbolling I."/>
            <person name="Vesth T."/>
            <person name="Frisvad J.C."/>
            <person name="Nybo J.L."/>
            <person name="Theobald S."/>
            <person name="Kildgaard S."/>
            <person name="Isbrandt T."/>
            <person name="Kuo A."/>
            <person name="Sato A."/>
            <person name="Lyhne E.K."/>
            <person name="Kogle M.E."/>
            <person name="Wiebenga A."/>
            <person name="Kun R.S."/>
            <person name="Lubbers R.J."/>
            <person name="Makela M.R."/>
            <person name="Barry K."/>
            <person name="Chovatia M."/>
            <person name="Clum A."/>
            <person name="Daum C."/>
            <person name="Haridas S."/>
            <person name="He G."/>
            <person name="LaButti K."/>
            <person name="Lipzen A."/>
            <person name="Riley R."/>
            <person name="Salamov A."/>
            <person name="Simmons B.A."/>
            <person name="Magnuson J.K."/>
            <person name="Henrissat B."/>
            <person name="Mortensen U.H."/>
            <person name="Larsen T.O."/>
            <person name="Devries R.P."/>
            <person name="Grigoriev I.V."/>
            <person name="Machida M."/>
            <person name="Baker S.E."/>
            <person name="Andersen M.R."/>
            <person name="Cantor M.N."/>
            <person name="Hua S.X."/>
        </authorList>
    </citation>
    <scope>NUCLEOTIDE SEQUENCE [LARGE SCALE GENOMIC DNA]</scope>
    <source>
        <strain evidence="1 2">CBS 119388</strain>
    </source>
</reference>
<gene>
    <name evidence="1" type="ORF">BDV37DRAFT_290791</name>
</gene>
<keyword evidence="2" id="KW-1185">Reference proteome</keyword>
<dbReference type="EMBL" id="ML736748">
    <property type="protein sequence ID" value="KAE8407523.1"/>
    <property type="molecule type" value="Genomic_DNA"/>
</dbReference>
<accession>A0A5N7DND8</accession>
<sequence length="228" mass="25830">MSSKEYSNSQAAKGLVERNIPVVEYGEQIQWRYGDPVVLLRVEWAVPDELLSLASEILSNPGFPCVPVSTGATAWYGAWDRACIIHDLGGECPVYLYALPFVGLELQDTSKVTSTFNRTLEILTPKPNRYMVSLLCHLLNHPLGDSFRYRVTDDLMSFICFYILRQKPLDTKHGGCEDDESEEDYQNRVGEALKETKTRDWGPCGMDYLSTSETVLRDCRSVDQLTRC</sequence>